<reference evidence="3" key="2">
    <citation type="submission" date="2019-04" db="EMBL/GenBank/DDBJ databases">
        <authorList>
            <person name="Kok C.R."/>
            <person name="Hutkins R."/>
        </authorList>
    </citation>
    <scope>NUCLEOTIDE SEQUENCE</scope>
    <source>
        <strain evidence="3">CR15</strain>
    </source>
</reference>
<proteinExistence type="predicted"/>
<reference evidence="2 5" key="3">
    <citation type="submission" date="2020-10" db="EMBL/GenBank/DDBJ databases">
        <title>Genome sequencing of Bifidobacterium longum subsp. longum KCTC 5915.</title>
        <authorList>
            <person name="Kim J."/>
        </authorList>
    </citation>
    <scope>NUCLEOTIDE SEQUENCE [LARGE SCALE GENOMIC DNA]</scope>
    <source>
        <strain evidence="2 5">KCTC 5915</strain>
    </source>
</reference>
<sequence>MTQDELMQVLQAGESSMVEFKRCSELPHTDTFETVCSFANRSGGSIYLGVDDDGQVLGVDSKRVSEIERNVVNVVSNRKMFEPAPMVETEHIEYDERIIVRIWVAPSSSVVRFKGAVFDRIADVDTHIESDIQISQMYIRKQNYYSERRIFRYVTPFDLRPELIARMRQLAVAQRAGHPWGTMSDEELFRSAKLYDRDYTTGEEGFNLAAVLLLGKDEVISSVCPAYITDAVVRRDNIDRYDDRLMVRTNLFDSYEQLREFTERNLPDRFVLKGDKRVSPRTMIARELVANSLMHREYSSPVVARVTIDNESIRTVNASRSFFEGRMKLGEFTPMPKNPIIANVFVQTGIAEQLGSGLRNLIRASRQYTEREPEFRDGDIFEATIPIVPALKTVDGSGFASVRSVVEKDAEEGARLIGGERVDGKKADATASGEIDSRAAMLSAMNRRLTEVDYVTVPELAKITELDNRTVRKFLNGLVAQGKLIAEGNTRGRRYRKG</sequence>
<dbReference type="Gene3D" id="3.30.565.60">
    <property type="match status" value="1"/>
</dbReference>
<dbReference type="Pfam" id="PF13749">
    <property type="entry name" value="HATPase_c_4"/>
    <property type="match status" value="1"/>
</dbReference>
<protein>
    <submittedName>
        <fullName evidence="3">AAA family ATPase</fullName>
    </submittedName>
    <submittedName>
        <fullName evidence="2">Putative DNA binding domain-containing protein</fullName>
    </submittedName>
</protein>
<feature type="domain" description="Schlafen AlbA-2" evidence="1">
    <location>
        <begin position="14"/>
        <end position="125"/>
    </location>
</feature>
<gene>
    <name evidence="2" type="ORF">BL5915_01670</name>
    <name evidence="3" type="ORF">FCO76_08155</name>
</gene>
<dbReference type="InterPro" id="IPR036388">
    <property type="entry name" value="WH-like_DNA-bd_sf"/>
</dbReference>
<evidence type="ECO:0000313" key="4">
    <source>
        <dbReference type="Proteomes" id="UP000315512"/>
    </source>
</evidence>
<dbReference type="InterPro" id="IPR007421">
    <property type="entry name" value="Schlafen_AlbA_2_dom"/>
</dbReference>
<dbReference type="PANTHER" id="PTHR30595">
    <property type="entry name" value="GLPR-RELATED TRANSCRIPTIONAL REPRESSOR"/>
    <property type="match status" value="1"/>
</dbReference>
<dbReference type="Gene3D" id="1.10.10.10">
    <property type="entry name" value="Winged helix-like DNA-binding domain superfamily/Winged helix DNA-binding domain"/>
    <property type="match status" value="1"/>
</dbReference>
<dbReference type="PANTHER" id="PTHR30595:SF6">
    <property type="entry name" value="SCHLAFEN ALBA-2 DOMAIN-CONTAINING PROTEIN"/>
    <property type="match status" value="1"/>
</dbReference>
<accession>A0A0A6Y6B4</accession>
<dbReference type="Gene3D" id="3.30.950.30">
    <property type="entry name" value="Schlafen, AAA domain"/>
    <property type="match status" value="1"/>
</dbReference>
<dbReference type="GeneID" id="69579055"/>
<dbReference type="Pfam" id="PF04326">
    <property type="entry name" value="SLFN_AlbA_2"/>
    <property type="match status" value="1"/>
</dbReference>
<name>A0A0A6Y6B4_BIFLL</name>
<evidence type="ECO:0000313" key="2">
    <source>
        <dbReference type="EMBL" id="QOL55574.1"/>
    </source>
</evidence>
<evidence type="ECO:0000313" key="3">
    <source>
        <dbReference type="EMBL" id="TPH35348.1"/>
    </source>
</evidence>
<dbReference type="RefSeq" id="WP_007052945.1">
    <property type="nucleotide sequence ID" value="NZ_AP022379.1"/>
</dbReference>
<dbReference type="AlphaFoldDB" id="A0A0A6Y6B4"/>
<evidence type="ECO:0000259" key="1">
    <source>
        <dbReference type="Pfam" id="PF04326"/>
    </source>
</evidence>
<dbReference type="EMBL" id="SZNG01000011">
    <property type="protein sequence ID" value="TPH35348.1"/>
    <property type="molecule type" value="Genomic_DNA"/>
</dbReference>
<dbReference type="InterPro" id="IPR038461">
    <property type="entry name" value="Schlafen_AlbA_2_dom_sf"/>
</dbReference>
<dbReference type="Proteomes" id="UP000593918">
    <property type="component" value="Chromosome"/>
</dbReference>
<evidence type="ECO:0000313" key="5">
    <source>
        <dbReference type="Proteomes" id="UP000593918"/>
    </source>
</evidence>
<dbReference type="Proteomes" id="UP000315512">
    <property type="component" value="Unassembled WGS sequence"/>
</dbReference>
<reference evidence="3" key="1">
    <citation type="journal article" date="2019" name="Appl. Environ. Microbiol.">
        <title>An in vitro enrichment strategy for formulating synergistic synbiotics.</title>
        <authorList>
            <person name="Kok C.R."/>
            <person name="Quintero D.F.G."/>
            <person name="Niyirora C."/>
            <person name="Rose D."/>
            <person name="Li A."/>
            <person name="Hutkins R."/>
        </authorList>
    </citation>
    <scope>NUCLEOTIDE SEQUENCE</scope>
    <source>
        <strain evidence="3">CR15</strain>
    </source>
</reference>
<dbReference type="EMBL" id="CP062943">
    <property type="protein sequence ID" value="QOL55574.1"/>
    <property type="molecule type" value="Genomic_DNA"/>
</dbReference>
<organism evidence="3 4">
    <name type="scientific">Bifidobacterium longum subsp. longum</name>
    <dbReference type="NCBI Taxonomy" id="1679"/>
    <lineage>
        <taxon>Bacteria</taxon>
        <taxon>Bacillati</taxon>
        <taxon>Actinomycetota</taxon>
        <taxon>Actinomycetes</taxon>
        <taxon>Bifidobacteriales</taxon>
        <taxon>Bifidobacteriaceae</taxon>
        <taxon>Bifidobacterium</taxon>
    </lineage>
</organism>
<dbReference type="InterPro" id="IPR038475">
    <property type="entry name" value="RecG_C_sf"/>
</dbReference>